<dbReference type="PANTHER" id="PTHR46638:SF1">
    <property type="entry name" value="CORRINOID ADENOSYLTRANSFERASE"/>
    <property type="match status" value="1"/>
</dbReference>
<keyword evidence="10" id="KW-0808">Transferase</keyword>
<comment type="catalytic activity">
    <reaction evidence="9">
        <text>2 cob(II)alamin + reduced [electron-transfer flavoprotein] + 2 ATP = 2 adenosylcob(III)alamin + 2 triphosphate + oxidized [electron-transfer flavoprotein] + 3 H(+)</text>
        <dbReference type="Rhea" id="RHEA:28671"/>
        <dbReference type="Rhea" id="RHEA-COMP:10685"/>
        <dbReference type="Rhea" id="RHEA-COMP:10686"/>
        <dbReference type="ChEBI" id="CHEBI:15378"/>
        <dbReference type="ChEBI" id="CHEBI:16304"/>
        <dbReference type="ChEBI" id="CHEBI:18036"/>
        <dbReference type="ChEBI" id="CHEBI:18408"/>
        <dbReference type="ChEBI" id="CHEBI:30616"/>
        <dbReference type="ChEBI" id="CHEBI:57692"/>
        <dbReference type="ChEBI" id="CHEBI:58307"/>
        <dbReference type="EC" id="2.5.1.17"/>
    </reaction>
</comment>
<comment type="pathway">
    <text evidence="1">Cofactor biosynthesis; adenosylcobalamin biosynthesis; adenosylcobalamin from cob(II)yrinate a,c-diamide: step 2/7.</text>
</comment>
<evidence type="ECO:0000256" key="6">
    <source>
        <dbReference type="ARBA" id="ARBA00033334"/>
    </source>
</evidence>
<dbReference type="AlphaFoldDB" id="A0A7C4NR65"/>
<dbReference type="GO" id="GO:0008817">
    <property type="term" value="F:corrinoid adenosyltransferase activity"/>
    <property type="evidence" value="ECO:0007669"/>
    <property type="project" value="UniProtKB-EC"/>
</dbReference>
<comment type="function">
    <text evidence="4">Required for both de novo synthesis of the corrin ring for the assimilation of exogenous corrinoids. Participates in the adenosylation of a variety of incomplete and complete corrinoids.</text>
</comment>
<dbReference type="InterPro" id="IPR027417">
    <property type="entry name" value="P-loop_NTPase"/>
</dbReference>
<dbReference type="PIRSF" id="PIRSF015617">
    <property type="entry name" value="Adensltrnsf_CobA"/>
    <property type="match status" value="1"/>
</dbReference>
<dbReference type="EMBL" id="DSZN01000014">
    <property type="protein sequence ID" value="HGQ84980.1"/>
    <property type="molecule type" value="Genomic_DNA"/>
</dbReference>
<name>A0A7C4NR65_9BACT</name>
<comment type="caution">
    <text evidence="10">The sequence shown here is derived from an EMBL/GenBank/DDBJ whole genome shotgun (WGS) entry which is preliminary data.</text>
</comment>
<sequence>MRQFKGYIQVYSGEGKGKTTAAIGLTIRALGANLKVAFFQFFKPGTSSEVKILKKFSPQLYYKNFGKKGFVKNEVDLKTKKLILKGWKEIKELIKSKSYNILVLDEISYALNCEIIDLKEFLEFLKNKPENLEIVITGRDVPEEILEIADLVTEMKKIKHYYDKEVKSRKGIEE</sequence>
<dbReference type="CDD" id="cd00561">
    <property type="entry name" value="CobA_ACA"/>
    <property type="match status" value="1"/>
</dbReference>
<dbReference type="Pfam" id="PF02572">
    <property type="entry name" value="CobA_CobO_BtuR"/>
    <property type="match status" value="1"/>
</dbReference>
<comment type="similarity">
    <text evidence="2">Belongs to the Cob(I)alamin adenosyltransferase family.</text>
</comment>
<evidence type="ECO:0000313" key="10">
    <source>
        <dbReference type="EMBL" id="HGQ84980.1"/>
    </source>
</evidence>
<evidence type="ECO:0000256" key="2">
    <source>
        <dbReference type="ARBA" id="ARBA00007487"/>
    </source>
</evidence>
<reference evidence="10" key="1">
    <citation type="journal article" date="2020" name="mSystems">
        <title>Genome- and Community-Level Interaction Insights into Carbon Utilization and Element Cycling Functions of Hydrothermarchaeota in Hydrothermal Sediment.</title>
        <authorList>
            <person name="Zhou Z."/>
            <person name="Liu Y."/>
            <person name="Xu W."/>
            <person name="Pan J."/>
            <person name="Luo Z.H."/>
            <person name="Li M."/>
        </authorList>
    </citation>
    <scope>NUCLEOTIDE SEQUENCE [LARGE SCALE GENOMIC DNA]</scope>
    <source>
        <strain evidence="10">SpSt-6</strain>
    </source>
</reference>
<evidence type="ECO:0000256" key="5">
    <source>
        <dbReference type="ARBA" id="ARBA00031529"/>
    </source>
</evidence>
<organism evidence="10">
    <name type="scientific">Thermodesulfobacterium geofontis</name>
    <dbReference type="NCBI Taxonomy" id="1295609"/>
    <lineage>
        <taxon>Bacteria</taxon>
        <taxon>Pseudomonadati</taxon>
        <taxon>Thermodesulfobacteriota</taxon>
        <taxon>Thermodesulfobacteria</taxon>
        <taxon>Thermodesulfobacteriales</taxon>
        <taxon>Thermodesulfobacteriaceae</taxon>
        <taxon>Thermodesulfobacterium</taxon>
    </lineage>
</organism>
<dbReference type="InterPro" id="IPR003724">
    <property type="entry name" value="CblAdoTrfase_CobA"/>
</dbReference>
<proteinExistence type="inferred from homology"/>
<gene>
    <name evidence="10" type="ORF">ENT66_00860</name>
</gene>
<accession>A0A7C4NR65</accession>
<dbReference type="EC" id="2.5.1.17" evidence="3"/>
<dbReference type="GO" id="GO:0009236">
    <property type="term" value="P:cobalamin biosynthetic process"/>
    <property type="evidence" value="ECO:0007669"/>
    <property type="project" value="InterPro"/>
</dbReference>
<dbReference type="GO" id="GO:0005524">
    <property type="term" value="F:ATP binding"/>
    <property type="evidence" value="ECO:0007669"/>
    <property type="project" value="InterPro"/>
</dbReference>
<protein>
    <recommendedName>
        <fullName evidence="3">corrinoid adenosyltransferase</fullName>
        <ecNumber evidence="3">2.5.1.17</ecNumber>
    </recommendedName>
    <alternativeName>
        <fullName evidence="5">Cob(II)alamin adenosyltransferase</fullName>
    </alternativeName>
    <alternativeName>
        <fullName evidence="7">Cob(II)yrinic acid a,c-diamide adenosyltransferase</fullName>
    </alternativeName>
    <alternativeName>
        <fullName evidence="6">Cobinamide/cobalamin adenosyltransferase</fullName>
    </alternativeName>
</protein>
<evidence type="ECO:0000256" key="7">
    <source>
        <dbReference type="ARBA" id="ARBA00033354"/>
    </source>
</evidence>
<evidence type="ECO:0000256" key="4">
    <source>
        <dbReference type="ARBA" id="ARBA00024929"/>
    </source>
</evidence>
<dbReference type="PANTHER" id="PTHR46638">
    <property type="entry name" value="CORRINOID ADENOSYLTRANSFERASE"/>
    <property type="match status" value="1"/>
</dbReference>
<comment type="catalytic activity">
    <reaction evidence="8">
        <text>2 cob(II)yrinate a,c diamide + reduced [electron-transfer flavoprotein] + 2 ATP = 2 adenosylcob(III)yrinate a,c-diamide + 2 triphosphate + oxidized [electron-transfer flavoprotein] + 3 H(+)</text>
        <dbReference type="Rhea" id="RHEA:11528"/>
        <dbReference type="Rhea" id="RHEA-COMP:10685"/>
        <dbReference type="Rhea" id="RHEA-COMP:10686"/>
        <dbReference type="ChEBI" id="CHEBI:15378"/>
        <dbReference type="ChEBI" id="CHEBI:18036"/>
        <dbReference type="ChEBI" id="CHEBI:30616"/>
        <dbReference type="ChEBI" id="CHEBI:57692"/>
        <dbReference type="ChEBI" id="CHEBI:58307"/>
        <dbReference type="ChEBI" id="CHEBI:58503"/>
        <dbReference type="ChEBI" id="CHEBI:58537"/>
        <dbReference type="EC" id="2.5.1.17"/>
    </reaction>
</comment>
<evidence type="ECO:0000256" key="8">
    <source>
        <dbReference type="ARBA" id="ARBA00048555"/>
    </source>
</evidence>
<evidence type="ECO:0000256" key="1">
    <source>
        <dbReference type="ARBA" id="ARBA00005121"/>
    </source>
</evidence>
<evidence type="ECO:0000256" key="3">
    <source>
        <dbReference type="ARBA" id="ARBA00012454"/>
    </source>
</evidence>
<evidence type="ECO:0000256" key="9">
    <source>
        <dbReference type="ARBA" id="ARBA00048692"/>
    </source>
</evidence>
<dbReference type="SUPFAM" id="SSF52540">
    <property type="entry name" value="P-loop containing nucleoside triphosphate hydrolases"/>
    <property type="match status" value="1"/>
</dbReference>
<dbReference type="Gene3D" id="3.40.50.300">
    <property type="entry name" value="P-loop containing nucleotide triphosphate hydrolases"/>
    <property type="match status" value="1"/>
</dbReference>